<dbReference type="Pfam" id="PF00589">
    <property type="entry name" value="Phage_integrase"/>
    <property type="match status" value="1"/>
</dbReference>
<dbReference type="Proteomes" id="UP001168821">
    <property type="component" value="Unassembled WGS sequence"/>
</dbReference>
<evidence type="ECO:0000313" key="4">
    <source>
        <dbReference type="EMBL" id="KAJ3662031.1"/>
    </source>
</evidence>
<dbReference type="GO" id="GO:0003677">
    <property type="term" value="F:DNA binding"/>
    <property type="evidence" value="ECO:0007669"/>
    <property type="project" value="UniProtKB-KW"/>
</dbReference>
<feature type="domain" description="Tyr recombinase" evidence="3">
    <location>
        <begin position="153"/>
        <end position="326"/>
    </location>
</feature>
<dbReference type="InterPro" id="IPR013762">
    <property type="entry name" value="Integrase-like_cat_sf"/>
</dbReference>
<dbReference type="SUPFAM" id="SSF56349">
    <property type="entry name" value="DNA breaking-rejoining enzymes"/>
    <property type="match status" value="1"/>
</dbReference>
<keyword evidence="2" id="KW-0233">DNA recombination</keyword>
<reference evidence="4" key="1">
    <citation type="journal article" date="2023" name="G3 (Bethesda)">
        <title>Whole genome assemblies of Zophobas morio and Tenebrio molitor.</title>
        <authorList>
            <person name="Kaur S."/>
            <person name="Stinson S.A."/>
            <person name="diCenzo G.C."/>
        </authorList>
    </citation>
    <scope>NUCLEOTIDE SEQUENCE</scope>
    <source>
        <strain evidence="4">QUZm001</strain>
    </source>
</reference>
<evidence type="ECO:0000256" key="1">
    <source>
        <dbReference type="ARBA" id="ARBA00023125"/>
    </source>
</evidence>
<dbReference type="PANTHER" id="PTHR30349:SF41">
    <property type="entry name" value="INTEGRASE_RECOMBINASE PROTEIN MJ0367-RELATED"/>
    <property type="match status" value="1"/>
</dbReference>
<dbReference type="GO" id="GO:0006310">
    <property type="term" value="P:DNA recombination"/>
    <property type="evidence" value="ECO:0007669"/>
    <property type="project" value="UniProtKB-KW"/>
</dbReference>
<name>A0AA38MMS7_9CUCU</name>
<organism evidence="4 5">
    <name type="scientific">Zophobas morio</name>
    <dbReference type="NCBI Taxonomy" id="2755281"/>
    <lineage>
        <taxon>Eukaryota</taxon>
        <taxon>Metazoa</taxon>
        <taxon>Ecdysozoa</taxon>
        <taxon>Arthropoda</taxon>
        <taxon>Hexapoda</taxon>
        <taxon>Insecta</taxon>
        <taxon>Pterygota</taxon>
        <taxon>Neoptera</taxon>
        <taxon>Endopterygota</taxon>
        <taxon>Coleoptera</taxon>
        <taxon>Polyphaga</taxon>
        <taxon>Cucujiformia</taxon>
        <taxon>Tenebrionidae</taxon>
        <taxon>Zophobas</taxon>
    </lineage>
</organism>
<keyword evidence="5" id="KW-1185">Reference proteome</keyword>
<dbReference type="Gene3D" id="1.10.443.10">
    <property type="entry name" value="Intergrase catalytic core"/>
    <property type="match status" value="1"/>
</dbReference>
<sequence>MGNCIEMDSLTLPEVENANVGSLNLLPERSKMLYQKTYDESVAWCGGKLVVRNVKESLLPSKSRHLYEETYNLYRKWCSKKNVKSTSEESILAYFTTELSWYKSSSLWSKYSMLRSTINLREGVDINKFPGVIAFLKRKGEGYRPKKSLTLTKSQIEFIKADSKIHLLNKVVIIFGVAGACRRQELVTLLTTCVKDCKTHILVNLQDTKTKTDRHFVIVPGNMENINLVELVRAYMALRTIKTPHQKFFINYVKEKCTVQAVGIHKIGNVPAVAAKYLGLENASSYTGHCFRRSSATILATVGCNMEGIKRHRGWGSLTVAEGYVDDCETAKINVAEKILAKNLSDKDVAEDMFSCGKPEAVIEAKVAKCDEENTQYTFSGNSYVVNIKHCDQA</sequence>
<dbReference type="InterPro" id="IPR050090">
    <property type="entry name" value="Tyrosine_recombinase_XerCD"/>
</dbReference>
<dbReference type="PANTHER" id="PTHR30349">
    <property type="entry name" value="PHAGE INTEGRASE-RELATED"/>
    <property type="match status" value="1"/>
</dbReference>
<accession>A0AA38MMS7</accession>
<evidence type="ECO:0000259" key="3">
    <source>
        <dbReference type="Pfam" id="PF00589"/>
    </source>
</evidence>
<dbReference type="InterPro" id="IPR002104">
    <property type="entry name" value="Integrase_catalytic"/>
</dbReference>
<dbReference type="InterPro" id="IPR011010">
    <property type="entry name" value="DNA_brk_join_enz"/>
</dbReference>
<protein>
    <recommendedName>
        <fullName evidence="3">Tyr recombinase domain-containing protein</fullName>
    </recommendedName>
</protein>
<comment type="caution">
    <text evidence="4">The sequence shown here is derived from an EMBL/GenBank/DDBJ whole genome shotgun (WGS) entry which is preliminary data.</text>
</comment>
<keyword evidence="1" id="KW-0238">DNA-binding</keyword>
<evidence type="ECO:0000256" key="2">
    <source>
        <dbReference type="ARBA" id="ARBA00023172"/>
    </source>
</evidence>
<dbReference type="GO" id="GO:0015074">
    <property type="term" value="P:DNA integration"/>
    <property type="evidence" value="ECO:0007669"/>
    <property type="project" value="InterPro"/>
</dbReference>
<gene>
    <name evidence="4" type="ORF">Zmor_006398</name>
</gene>
<dbReference type="EMBL" id="JALNTZ010000002">
    <property type="protein sequence ID" value="KAJ3662031.1"/>
    <property type="molecule type" value="Genomic_DNA"/>
</dbReference>
<evidence type="ECO:0000313" key="5">
    <source>
        <dbReference type="Proteomes" id="UP001168821"/>
    </source>
</evidence>
<dbReference type="AlphaFoldDB" id="A0AA38MMS7"/>
<proteinExistence type="predicted"/>
<dbReference type="CDD" id="cd00397">
    <property type="entry name" value="DNA_BRE_C"/>
    <property type="match status" value="1"/>
</dbReference>